<feature type="domain" description="Chromo" evidence="4">
    <location>
        <begin position="419"/>
        <end position="485"/>
    </location>
</feature>
<evidence type="ECO:0000313" key="6">
    <source>
        <dbReference type="Proteomes" id="UP001362999"/>
    </source>
</evidence>
<comment type="caution">
    <text evidence="5">The sequence shown here is derived from an EMBL/GenBank/DDBJ whole genome shotgun (WGS) entry which is preliminary data.</text>
</comment>
<dbReference type="Pfam" id="PF18723">
    <property type="entry name" value="HMUDK_hel"/>
    <property type="match status" value="1"/>
</dbReference>
<evidence type="ECO:0000256" key="3">
    <source>
        <dbReference type="SAM" id="MobiDB-lite"/>
    </source>
</evidence>
<evidence type="ECO:0000256" key="1">
    <source>
        <dbReference type="ARBA" id="ARBA00004123"/>
    </source>
</evidence>
<keyword evidence="2" id="KW-0539">Nucleus</keyword>
<feature type="region of interest" description="Disordered" evidence="3">
    <location>
        <begin position="475"/>
        <end position="494"/>
    </location>
</feature>
<dbReference type="SUPFAM" id="SSF54160">
    <property type="entry name" value="Chromo domain-like"/>
    <property type="match status" value="1"/>
</dbReference>
<sequence>MPATRSQRSACRQRSNELATLKTASASSHCRTRPCVSQETSWRDESPLTNLSSASRSNSPTPASTTPKQVVIRGQTLTPTPVLDTLFHWLAERKAIDDRRREGMPAPWTEDPVLSEYKFCNAYRVLDRTTQFIISEVIEKGSHLSDTELLFRILLFNCFNRIETWELLEEAFGARLTWARFDLKAYGKVLSQAIADGVSLFTAAYMKIGKKIDHDANHMRHLQLLQILMRDLPVILRNAKYAADVFERVAAYQGLGDFAAFQLVIALSYSRLFNYSANDFVIAGLGASSGLVKIFGRSVTKAKEAVPHIEGDILRWLVTTQREHFARLNLEFSFLRNAKGQELELDLMDFEHAVCEVDKYARKAHPRIRGIGNRTQLRGSFNPSQSNPLPELVLPKAWEHPARRAVRVRRRPIQVEQRYVVSKIIAERESEANAKEKHGDEIEYLVSWQGYTDQTWEPRYAILDDAPTIVKEFHESLKTATTTKSSKKGRRARR</sequence>
<dbReference type="InterPro" id="IPR040684">
    <property type="entry name" value="HMUDK_hel"/>
</dbReference>
<feature type="compositionally biased region" description="Basic residues" evidence="3">
    <location>
        <begin position="485"/>
        <end position="494"/>
    </location>
</feature>
<dbReference type="AlphaFoldDB" id="A0AAW0DQR3"/>
<dbReference type="InterPro" id="IPR023780">
    <property type="entry name" value="Chromo_domain"/>
</dbReference>
<reference evidence="5 6" key="1">
    <citation type="journal article" date="2024" name="J Genomics">
        <title>Draft genome sequencing and assembly of Favolaschia claudopus CIRM-BRFM 2984 isolated from oak limbs.</title>
        <authorList>
            <person name="Navarro D."/>
            <person name="Drula E."/>
            <person name="Chaduli D."/>
            <person name="Cazenave R."/>
            <person name="Ahrendt S."/>
            <person name="Wang J."/>
            <person name="Lipzen A."/>
            <person name="Daum C."/>
            <person name="Barry K."/>
            <person name="Grigoriev I.V."/>
            <person name="Favel A."/>
            <person name="Rosso M.N."/>
            <person name="Martin F."/>
        </authorList>
    </citation>
    <scope>NUCLEOTIDE SEQUENCE [LARGE SCALE GENOMIC DNA]</scope>
    <source>
        <strain evidence="5 6">CIRM-BRFM 2984</strain>
    </source>
</reference>
<dbReference type="PANTHER" id="PTHR22812">
    <property type="entry name" value="CHROMOBOX PROTEIN"/>
    <property type="match status" value="1"/>
</dbReference>
<feature type="region of interest" description="Disordered" evidence="3">
    <location>
        <begin position="21"/>
        <end position="68"/>
    </location>
</feature>
<dbReference type="InterPro" id="IPR000953">
    <property type="entry name" value="Chromo/chromo_shadow_dom"/>
</dbReference>
<dbReference type="InterPro" id="IPR016197">
    <property type="entry name" value="Chromo-like_dom_sf"/>
</dbReference>
<evidence type="ECO:0000259" key="4">
    <source>
        <dbReference type="PROSITE" id="PS50013"/>
    </source>
</evidence>
<dbReference type="InterPro" id="IPR051219">
    <property type="entry name" value="Heterochromatin_chromo-domain"/>
</dbReference>
<proteinExistence type="predicted"/>
<comment type="subcellular location">
    <subcellularLocation>
        <location evidence="1">Nucleus</location>
    </subcellularLocation>
</comment>
<organism evidence="5 6">
    <name type="scientific">Favolaschia claudopus</name>
    <dbReference type="NCBI Taxonomy" id="2862362"/>
    <lineage>
        <taxon>Eukaryota</taxon>
        <taxon>Fungi</taxon>
        <taxon>Dikarya</taxon>
        <taxon>Basidiomycota</taxon>
        <taxon>Agaricomycotina</taxon>
        <taxon>Agaricomycetes</taxon>
        <taxon>Agaricomycetidae</taxon>
        <taxon>Agaricales</taxon>
        <taxon>Marasmiineae</taxon>
        <taxon>Mycenaceae</taxon>
        <taxon>Favolaschia</taxon>
    </lineage>
</organism>
<dbReference type="GO" id="GO:0006338">
    <property type="term" value="P:chromatin remodeling"/>
    <property type="evidence" value="ECO:0007669"/>
    <property type="project" value="UniProtKB-ARBA"/>
</dbReference>
<feature type="compositionally biased region" description="Polar residues" evidence="3">
    <location>
        <begin position="21"/>
        <end position="40"/>
    </location>
</feature>
<dbReference type="Pfam" id="PF00385">
    <property type="entry name" value="Chromo"/>
    <property type="match status" value="1"/>
</dbReference>
<dbReference type="PROSITE" id="PS50013">
    <property type="entry name" value="CHROMO_2"/>
    <property type="match status" value="1"/>
</dbReference>
<accession>A0AAW0DQR3</accession>
<dbReference type="Proteomes" id="UP001362999">
    <property type="component" value="Unassembled WGS sequence"/>
</dbReference>
<gene>
    <name evidence="5" type="ORF">R3P38DRAFT_2845344</name>
</gene>
<dbReference type="GO" id="GO:0005634">
    <property type="term" value="C:nucleus"/>
    <property type="evidence" value="ECO:0007669"/>
    <property type="project" value="UniProtKB-SubCell"/>
</dbReference>
<name>A0AAW0DQR3_9AGAR</name>
<evidence type="ECO:0000256" key="2">
    <source>
        <dbReference type="ARBA" id="ARBA00023242"/>
    </source>
</evidence>
<dbReference type="EMBL" id="JAWWNJ010000005">
    <property type="protein sequence ID" value="KAK7055139.1"/>
    <property type="molecule type" value="Genomic_DNA"/>
</dbReference>
<keyword evidence="6" id="KW-1185">Reference proteome</keyword>
<protein>
    <submittedName>
        <fullName evidence="5">Chromo domain-containing protein</fullName>
    </submittedName>
</protein>
<dbReference type="Gene3D" id="2.40.50.40">
    <property type="match status" value="1"/>
</dbReference>
<evidence type="ECO:0000313" key="5">
    <source>
        <dbReference type="EMBL" id="KAK7055139.1"/>
    </source>
</evidence>
<feature type="compositionally biased region" description="Polar residues" evidence="3">
    <location>
        <begin position="47"/>
        <end position="68"/>
    </location>
</feature>
<dbReference type="CDD" id="cd00024">
    <property type="entry name" value="CD_CSD"/>
    <property type="match status" value="1"/>
</dbReference>